<feature type="region of interest" description="Disordered" evidence="1">
    <location>
        <begin position="21"/>
        <end position="49"/>
    </location>
</feature>
<proteinExistence type="predicted"/>
<keyword evidence="2" id="KW-0732">Signal</keyword>
<evidence type="ECO:0000313" key="3">
    <source>
        <dbReference type="EMBL" id="KOM52150.1"/>
    </source>
</evidence>
<name>A0A0L9VAQ1_PHAAN</name>
<dbReference type="Proteomes" id="UP000053144">
    <property type="component" value="Chromosome 9"/>
</dbReference>
<dbReference type="AlphaFoldDB" id="A0A0L9VAQ1"/>
<feature type="signal peptide" evidence="2">
    <location>
        <begin position="1"/>
        <end position="20"/>
    </location>
</feature>
<feature type="chain" id="PRO_5005596417" evidence="2">
    <location>
        <begin position="21"/>
        <end position="98"/>
    </location>
</feature>
<gene>
    <name evidence="3" type="ORF">LR48_Vigan09g080900</name>
</gene>
<dbReference type="EMBL" id="CM003379">
    <property type="protein sequence ID" value="KOM52150.1"/>
    <property type="molecule type" value="Genomic_DNA"/>
</dbReference>
<protein>
    <submittedName>
        <fullName evidence="3">Uncharacterized protein</fullName>
    </submittedName>
</protein>
<accession>A0A0L9VAQ1</accession>
<sequence length="98" mass="10374">MLLPCILGILWLKMGKNVSSKQASNCHCSSSSQTRGGAPPASLPQVEVHHGNGEMAAKLQEVDLLAKIVARNNNIAAADLAAPGRGRETWTENNVQTV</sequence>
<organism evidence="3 4">
    <name type="scientific">Phaseolus angularis</name>
    <name type="common">Azuki bean</name>
    <name type="synonym">Vigna angularis</name>
    <dbReference type="NCBI Taxonomy" id="3914"/>
    <lineage>
        <taxon>Eukaryota</taxon>
        <taxon>Viridiplantae</taxon>
        <taxon>Streptophyta</taxon>
        <taxon>Embryophyta</taxon>
        <taxon>Tracheophyta</taxon>
        <taxon>Spermatophyta</taxon>
        <taxon>Magnoliopsida</taxon>
        <taxon>eudicotyledons</taxon>
        <taxon>Gunneridae</taxon>
        <taxon>Pentapetalae</taxon>
        <taxon>rosids</taxon>
        <taxon>fabids</taxon>
        <taxon>Fabales</taxon>
        <taxon>Fabaceae</taxon>
        <taxon>Papilionoideae</taxon>
        <taxon>50 kb inversion clade</taxon>
        <taxon>NPAAA clade</taxon>
        <taxon>indigoferoid/millettioid clade</taxon>
        <taxon>Phaseoleae</taxon>
        <taxon>Vigna</taxon>
    </lineage>
</organism>
<feature type="compositionally biased region" description="Polar residues" evidence="1">
    <location>
        <begin position="21"/>
        <end position="35"/>
    </location>
</feature>
<reference evidence="4" key="1">
    <citation type="journal article" date="2015" name="Proc. Natl. Acad. Sci. U.S.A.">
        <title>Genome sequencing of adzuki bean (Vigna angularis) provides insight into high starch and low fat accumulation and domestication.</title>
        <authorList>
            <person name="Yang K."/>
            <person name="Tian Z."/>
            <person name="Chen C."/>
            <person name="Luo L."/>
            <person name="Zhao B."/>
            <person name="Wang Z."/>
            <person name="Yu L."/>
            <person name="Li Y."/>
            <person name="Sun Y."/>
            <person name="Li W."/>
            <person name="Chen Y."/>
            <person name="Li Y."/>
            <person name="Zhang Y."/>
            <person name="Ai D."/>
            <person name="Zhao J."/>
            <person name="Shang C."/>
            <person name="Ma Y."/>
            <person name="Wu B."/>
            <person name="Wang M."/>
            <person name="Gao L."/>
            <person name="Sun D."/>
            <person name="Zhang P."/>
            <person name="Guo F."/>
            <person name="Wang W."/>
            <person name="Li Y."/>
            <person name="Wang J."/>
            <person name="Varshney R.K."/>
            <person name="Wang J."/>
            <person name="Ling H.Q."/>
            <person name="Wan P."/>
        </authorList>
    </citation>
    <scope>NUCLEOTIDE SEQUENCE</scope>
    <source>
        <strain evidence="4">cv. Jingnong 6</strain>
    </source>
</reference>
<dbReference type="Gramene" id="KOM52150">
    <property type="protein sequence ID" value="KOM52150"/>
    <property type="gene ID" value="LR48_Vigan09g080900"/>
</dbReference>
<evidence type="ECO:0000313" key="4">
    <source>
        <dbReference type="Proteomes" id="UP000053144"/>
    </source>
</evidence>
<evidence type="ECO:0000256" key="2">
    <source>
        <dbReference type="SAM" id="SignalP"/>
    </source>
</evidence>
<evidence type="ECO:0000256" key="1">
    <source>
        <dbReference type="SAM" id="MobiDB-lite"/>
    </source>
</evidence>